<comment type="subcellular location">
    <subcellularLocation>
        <location evidence="1 6">Bacterial flagellum basal body</location>
    </subcellularLocation>
</comment>
<keyword evidence="9" id="KW-1185">Reference proteome</keyword>
<dbReference type="Proteomes" id="UP000054422">
    <property type="component" value="Unassembled WGS sequence"/>
</dbReference>
<dbReference type="GO" id="GO:0030694">
    <property type="term" value="C:bacterial-type flagellum basal body, rod"/>
    <property type="evidence" value="ECO:0007669"/>
    <property type="project" value="UniProtKB-UniRule"/>
</dbReference>
<dbReference type="STRING" id="1498499.EP47_04835"/>
<dbReference type="RefSeq" id="WP_035888048.1">
    <property type="nucleotide sequence ID" value="NZ_JNCF01000011.1"/>
</dbReference>
<evidence type="ECO:0000256" key="1">
    <source>
        <dbReference type="ARBA" id="ARBA00004117"/>
    </source>
</evidence>
<evidence type="ECO:0000259" key="7">
    <source>
        <dbReference type="Pfam" id="PF06429"/>
    </source>
</evidence>
<proteinExistence type="inferred from homology"/>
<evidence type="ECO:0000256" key="4">
    <source>
        <dbReference type="ARBA" id="ARBA00023143"/>
    </source>
</evidence>
<evidence type="ECO:0000256" key="3">
    <source>
        <dbReference type="ARBA" id="ARBA00017941"/>
    </source>
</evidence>
<comment type="caution">
    <text evidence="8">The sequence shown here is derived from an EMBL/GenBank/DDBJ whole genome shotgun (WGS) entry which is preliminary data.</text>
</comment>
<evidence type="ECO:0000256" key="5">
    <source>
        <dbReference type="ARBA" id="ARBA00025933"/>
    </source>
</evidence>
<accession>A0A0A2SVC9</accession>
<dbReference type="AlphaFoldDB" id="A0A0A2SVC9"/>
<dbReference type="NCBIfam" id="TIGR01395">
    <property type="entry name" value="FlgC"/>
    <property type="match status" value="1"/>
</dbReference>
<dbReference type="OrthoDB" id="9794148at2"/>
<evidence type="ECO:0000313" key="8">
    <source>
        <dbReference type="EMBL" id="KGP63691.1"/>
    </source>
</evidence>
<protein>
    <recommendedName>
        <fullName evidence="3 6">Flagellar basal-body rod protein FlgC</fullName>
    </recommendedName>
</protein>
<dbReference type="PANTHER" id="PTHR30435">
    <property type="entry name" value="FLAGELLAR PROTEIN"/>
    <property type="match status" value="1"/>
</dbReference>
<name>A0A0A2SVC9_9GAMM</name>
<dbReference type="EMBL" id="JNCF01000011">
    <property type="protein sequence ID" value="KGP63691.1"/>
    <property type="molecule type" value="Genomic_DNA"/>
</dbReference>
<dbReference type="PANTHER" id="PTHR30435:SF2">
    <property type="entry name" value="FLAGELLAR BASAL-BODY ROD PROTEIN FLGC"/>
    <property type="match status" value="1"/>
</dbReference>
<dbReference type="InterPro" id="IPR010930">
    <property type="entry name" value="Flg_bb/hook_C_dom"/>
</dbReference>
<dbReference type="InterPro" id="IPR006299">
    <property type="entry name" value="FlgC"/>
</dbReference>
<evidence type="ECO:0000313" key="9">
    <source>
        <dbReference type="Proteomes" id="UP000054422"/>
    </source>
</evidence>
<feature type="domain" description="Flagellar basal-body/hook protein C-terminal" evidence="7">
    <location>
        <begin position="95"/>
        <end position="133"/>
    </location>
</feature>
<sequence length="141" mass="15419">MDSILNIAASSMSAENERLTMIARNIANSSTIGSSPQETYRAKHPIFSEVQENLIGIIPSEQPIGGVRITGVYKSNNPLDWRLEPGNPLADKDGKVYITDVNPINEMADMISASKQYQASVEVLTTAKDLKMQVIKAINNI</sequence>
<evidence type="ECO:0000256" key="6">
    <source>
        <dbReference type="RuleBase" id="RU362062"/>
    </source>
</evidence>
<keyword evidence="4 6" id="KW-0975">Bacterial flagellum</keyword>
<reference evidence="8 9" key="1">
    <citation type="submission" date="2014-05" db="EMBL/GenBank/DDBJ databases">
        <authorList>
            <person name="Rizzardi K."/>
            <person name="Winiecka-Krusnell J."/>
            <person name="Ramliden M."/>
            <person name="Alm E."/>
            <person name="Andersson S."/>
            <person name="Byfors S."/>
        </authorList>
    </citation>
    <scope>NUCLEOTIDE SEQUENCE [LARGE SCALE GENOMIC DNA]</scope>
    <source>
        <strain evidence="8 9">LEGN</strain>
    </source>
</reference>
<comment type="similarity">
    <text evidence="2">Belongs to the flagella basal body rod proteins family.</text>
</comment>
<gene>
    <name evidence="8" type="ORF">EP47_04835</name>
</gene>
<organism evidence="8 9">
    <name type="scientific">Legionella norrlandica</name>
    <dbReference type="NCBI Taxonomy" id="1498499"/>
    <lineage>
        <taxon>Bacteria</taxon>
        <taxon>Pseudomonadati</taxon>
        <taxon>Pseudomonadota</taxon>
        <taxon>Gammaproteobacteria</taxon>
        <taxon>Legionellales</taxon>
        <taxon>Legionellaceae</taxon>
        <taxon>Legionella</taxon>
    </lineage>
</organism>
<comment type="subunit">
    <text evidence="5 6">The basal body constitutes a major portion of the flagellar organelle and consists of four rings (L,P,S, and M) mounted on a central rod. The rod consists of about 26 subunits of FlgG in the distal portion, and FlgB, FlgC and FlgF are thought to build up the proximal portion of the rod with about 6 subunits each.</text>
</comment>
<dbReference type="Pfam" id="PF06429">
    <property type="entry name" value="Flg_bbr_C"/>
    <property type="match status" value="1"/>
</dbReference>
<dbReference type="GO" id="GO:0071978">
    <property type="term" value="P:bacterial-type flagellum-dependent swarming motility"/>
    <property type="evidence" value="ECO:0007669"/>
    <property type="project" value="TreeGrafter"/>
</dbReference>
<evidence type="ECO:0000256" key="2">
    <source>
        <dbReference type="ARBA" id="ARBA00009677"/>
    </source>
</evidence>